<evidence type="ECO:0000256" key="2">
    <source>
        <dbReference type="ARBA" id="ARBA00009749"/>
    </source>
</evidence>
<reference evidence="11 12" key="1">
    <citation type="submission" date="2018-11" db="EMBL/GenBank/DDBJ databases">
        <title>Genomic Encyclopedia of Type Strains, Phase IV (KMG-IV): sequencing the most valuable type-strain genomes for metagenomic binning, comparative biology and taxonomic classification.</title>
        <authorList>
            <person name="Goeker M."/>
        </authorList>
    </citation>
    <scope>NUCLEOTIDE SEQUENCE [LARGE SCALE GENOMIC DNA]</scope>
    <source>
        <strain evidence="11 12">DSM 22027</strain>
    </source>
</reference>
<accession>A0A3N1VSW5</accession>
<evidence type="ECO:0000256" key="6">
    <source>
        <dbReference type="ARBA" id="ARBA00022989"/>
    </source>
</evidence>
<dbReference type="PANTHER" id="PTHR43773:SF1">
    <property type="entry name" value="MAGNESIUM TRANSPORTER MGTE"/>
    <property type="match status" value="1"/>
</dbReference>
<dbReference type="Pfam" id="PF01769">
    <property type="entry name" value="MgtE"/>
    <property type="match status" value="1"/>
</dbReference>
<dbReference type="GO" id="GO:0005886">
    <property type="term" value="C:plasma membrane"/>
    <property type="evidence" value="ECO:0007669"/>
    <property type="project" value="UniProtKB-SubCell"/>
</dbReference>
<comment type="subcellular location">
    <subcellularLocation>
        <location evidence="9">Cell membrane</location>
        <topology evidence="9">Multi-pass membrane protein</topology>
    </subcellularLocation>
    <subcellularLocation>
        <location evidence="1">Membrane</location>
        <topology evidence="1">Multi-pass membrane protein</topology>
    </subcellularLocation>
</comment>
<dbReference type="EMBL" id="RJVA01000009">
    <property type="protein sequence ID" value="ROR03302.1"/>
    <property type="molecule type" value="Genomic_DNA"/>
</dbReference>
<organism evidence="11 12">
    <name type="scientific">Desulfosoma caldarium</name>
    <dbReference type="NCBI Taxonomy" id="610254"/>
    <lineage>
        <taxon>Bacteria</taxon>
        <taxon>Pseudomonadati</taxon>
        <taxon>Thermodesulfobacteriota</taxon>
        <taxon>Syntrophobacteria</taxon>
        <taxon>Syntrophobacterales</taxon>
        <taxon>Syntrophobacteraceae</taxon>
        <taxon>Desulfosoma</taxon>
    </lineage>
</organism>
<keyword evidence="8" id="KW-0129">CBS domain</keyword>
<dbReference type="InterPro" id="IPR036739">
    <property type="entry name" value="SLC41_membr_dom_sf"/>
</dbReference>
<evidence type="ECO:0000256" key="5">
    <source>
        <dbReference type="ARBA" id="ARBA00022842"/>
    </source>
</evidence>
<dbReference type="InterPro" id="IPR006669">
    <property type="entry name" value="MgtE_transporter"/>
</dbReference>
<feature type="transmembrane region" description="Helical" evidence="9">
    <location>
        <begin position="357"/>
        <end position="378"/>
    </location>
</feature>
<dbReference type="AlphaFoldDB" id="A0A3N1VSW5"/>
<dbReference type="Pfam" id="PF03448">
    <property type="entry name" value="MgtE_N"/>
    <property type="match status" value="1"/>
</dbReference>
<comment type="caution">
    <text evidence="9">Lacks conserved residue(s) required for the propagation of feature annotation.</text>
</comment>
<evidence type="ECO:0000256" key="4">
    <source>
        <dbReference type="ARBA" id="ARBA00022692"/>
    </source>
</evidence>
<dbReference type="CDD" id="cd04606">
    <property type="entry name" value="CBS_pair_Mg_transporter"/>
    <property type="match status" value="1"/>
</dbReference>
<dbReference type="Gene3D" id="1.25.60.10">
    <property type="entry name" value="MgtE N-terminal domain-like"/>
    <property type="match status" value="1"/>
</dbReference>
<feature type="domain" description="CBS" evidence="10">
    <location>
        <begin position="202"/>
        <end position="258"/>
    </location>
</feature>
<feature type="domain" description="CBS" evidence="10">
    <location>
        <begin position="138"/>
        <end position="201"/>
    </location>
</feature>
<dbReference type="RefSeq" id="WP_123289088.1">
    <property type="nucleotide sequence ID" value="NZ_RJVA01000009.1"/>
</dbReference>
<dbReference type="SMART" id="SM00116">
    <property type="entry name" value="CBS"/>
    <property type="match status" value="2"/>
</dbReference>
<evidence type="ECO:0000256" key="3">
    <source>
        <dbReference type="ARBA" id="ARBA00022448"/>
    </source>
</evidence>
<keyword evidence="9" id="KW-0479">Metal-binding</keyword>
<dbReference type="InterPro" id="IPR000644">
    <property type="entry name" value="CBS_dom"/>
</dbReference>
<keyword evidence="9" id="KW-1003">Cell membrane</keyword>
<feature type="transmembrane region" description="Helical" evidence="9">
    <location>
        <begin position="398"/>
        <end position="420"/>
    </location>
</feature>
<dbReference type="Gene3D" id="1.10.357.20">
    <property type="entry name" value="SLC41 divalent cation transporters, integral membrane domain"/>
    <property type="match status" value="1"/>
</dbReference>
<comment type="function">
    <text evidence="9">Acts as a magnesium transporter.</text>
</comment>
<dbReference type="Proteomes" id="UP000276223">
    <property type="component" value="Unassembled WGS sequence"/>
</dbReference>
<dbReference type="Pfam" id="PF00571">
    <property type="entry name" value="CBS"/>
    <property type="match status" value="2"/>
</dbReference>
<evidence type="ECO:0000256" key="7">
    <source>
        <dbReference type="ARBA" id="ARBA00023136"/>
    </source>
</evidence>
<dbReference type="InterPro" id="IPR038076">
    <property type="entry name" value="MgtE_N_sf"/>
</dbReference>
<dbReference type="PROSITE" id="PS51371">
    <property type="entry name" value="CBS"/>
    <property type="match status" value="2"/>
</dbReference>
<keyword evidence="4 9" id="KW-0812">Transmembrane</keyword>
<keyword evidence="6 9" id="KW-1133">Transmembrane helix</keyword>
<sequence length="461" mass="50539">MLQKNPLSLHELREKISARDSKALRVFCKQEHPAAVADAVAALSADEFWAVLRHAEPPQRAEIFSHLDEDLQVEAVRTLPRDELARLLADMSADDRADLFKRLPENMREAVLPALAHAEREDIRRLAAYREGTAGAVMTSDYAALPPHMTASEAIEHLREIAPDKETIYYAYVVDERRKLLGFVSLRELIVAPRHALVGDIMHREVVFARVDDDQEDAARKIQKYDLIALPVINGDDALVGIITHDDAMDIITQEHTEDMEKLMAIAGSHEVGVYLKTPSWVHFRNRAYWIIGLAALGLVSGIIIHSFETALAQMLILALYMPMVADTGGNVGSQSATVVVRALALREISPKDALRVFLKEFQIAFLLALALGVLSWGKVMFLSQGSDIPSGYNLVQIGAVIALALSLQVVTAAVIGAMLPLAAAKMQWDPAVVASPALTTVVDITGLLIYFGTAKLLLGL</sequence>
<feature type="transmembrane region" description="Helical" evidence="9">
    <location>
        <begin position="288"/>
        <end position="308"/>
    </location>
</feature>
<dbReference type="InterPro" id="IPR046342">
    <property type="entry name" value="CBS_dom_sf"/>
</dbReference>
<keyword evidence="7 9" id="KW-0472">Membrane</keyword>
<comment type="similarity">
    <text evidence="2 9">Belongs to the SLC41A transporter family.</text>
</comment>
<dbReference type="GO" id="GO:0046872">
    <property type="term" value="F:metal ion binding"/>
    <property type="evidence" value="ECO:0007669"/>
    <property type="project" value="UniProtKB-KW"/>
</dbReference>
<evidence type="ECO:0000256" key="8">
    <source>
        <dbReference type="PROSITE-ProRule" id="PRU00703"/>
    </source>
</evidence>
<comment type="subunit">
    <text evidence="9">Homodimer.</text>
</comment>
<dbReference type="InterPro" id="IPR006667">
    <property type="entry name" value="SLC41_membr_dom"/>
</dbReference>
<dbReference type="OrthoDB" id="9790355at2"/>
<keyword evidence="5 9" id="KW-0460">Magnesium</keyword>
<dbReference type="Gene3D" id="3.10.580.10">
    <property type="entry name" value="CBS-domain"/>
    <property type="match status" value="1"/>
</dbReference>
<comment type="caution">
    <text evidence="11">The sequence shown here is derived from an EMBL/GenBank/DDBJ whole genome shotgun (WGS) entry which is preliminary data.</text>
</comment>
<protein>
    <recommendedName>
        <fullName evidence="9">Magnesium transporter MgtE</fullName>
    </recommendedName>
</protein>
<keyword evidence="12" id="KW-1185">Reference proteome</keyword>
<dbReference type="SUPFAM" id="SSF54631">
    <property type="entry name" value="CBS-domain pair"/>
    <property type="match status" value="1"/>
</dbReference>
<dbReference type="InterPro" id="IPR006668">
    <property type="entry name" value="Mg_transptr_MgtE_intracell_dom"/>
</dbReference>
<evidence type="ECO:0000256" key="9">
    <source>
        <dbReference type="RuleBase" id="RU362011"/>
    </source>
</evidence>
<dbReference type="NCBIfam" id="TIGR00400">
    <property type="entry name" value="mgtE"/>
    <property type="match status" value="1"/>
</dbReference>
<feature type="transmembrane region" description="Helical" evidence="9">
    <location>
        <begin position="432"/>
        <end position="452"/>
    </location>
</feature>
<keyword evidence="3 9" id="KW-0813">Transport</keyword>
<evidence type="ECO:0000313" key="11">
    <source>
        <dbReference type="EMBL" id="ROR03302.1"/>
    </source>
</evidence>
<evidence type="ECO:0000313" key="12">
    <source>
        <dbReference type="Proteomes" id="UP000276223"/>
    </source>
</evidence>
<name>A0A3N1VSW5_9BACT</name>
<proteinExistence type="inferred from homology"/>
<evidence type="ECO:0000259" key="10">
    <source>
        <dbReference type="PROSITE" id="PS51371"/>
    </source>
</evidence>
<dbReference type="PANTHER" id="PTHR43773">
    <property type="entry name" value="MAGNESIUM TRANSPORTER MGTE"/>
    <property type="match status" value="1"/>
</dbReference>
<gene>
    <name evidence="11" type="ORF">EDC27_0568</name>
</gene>
<dbReference type="SMART" id="SM00924">
    <property type="entry name" value="MgtE_N"/>
    <property type="match status" value="1"/>
</dbReference>
<dbReference type="SUPFAM" id="SSF161093">
    <property type="entry name" value="MgtE membrane domain-like"/>
    <property type="match status" value="1"/>
</dbReference>
<evidence type="ECO:0000256" key="1">
    <source>
        <dbReference type="ARBA" id="ARBA00004141"/>
    </source>
</evidence>
<dbReference type="GO" id="GO:0015095">
    <property type="term" value="F:magnesium ion transmembrane transporter activity"/>
    <property type="evidence" value="ECO:0007669"/>
    <property type="project" value="UniProtKB-UniRule"/>
</dbReference>
<dbReference type="SUPFAM" id="SSF158791">
    <property type="entry name" value="MgtE N-terminal domain-like"/>
    <property type="match status" value="1"/>
</dbReference>